<proteinExistence type="predicted"/>
<accession>A0A4P8YUI2</accession>
<sequence>MKQRVNESDYLKVCKDTSSDESDYFTVNDDGEWEAVTDGVPVVADVNITSEFTAMSAIVSCKYKDDAGYHTDQCFQAEVNLPKKISYFFIGRGDSSLFNDYKKVYLSLKIK</sequence>
<protein>
    <submittedName>
        <fullName evidence="1">Uncharacterized protein</fullName>
    </submittedName>
</protein>
<evidence type="ECO:0000313" key="2">
    <source>
        <dbReference type="Proteomes" id="UP000302163"/>
    </source>
</evidence>
<keyword evidence="2" id="KW-1185">Reference proteome</keyword>
<dbReference type="OrthoDB" id="6625056at2"/>
<dbReference type="EMBL" id="CP040428">
    <property type="protein sequence ID" value="QCT22662.1"/>
    <property type="molecule type" value="Genomic_DNA"/>
</dbReference>
<dbReference type="KEGG" id="izh:FEM41_11395"/>
<organism evidence="1 2">
    <name type="scientific">Jejubacter calystegiae</name>
    <dbReference type="NCBI Taxonomy" id="2579935"/>
    <lineage>
        <taxon>Bacteria</taxon>
        <taxon>Pseudomonadati</taxon>
        <taxon>Pseudomonadota</taxon>
        <taxon>Gammaproteobacteria</taxon>
        <taxon>Enterobacterales</taxon>
        <taxon>Enterobacteriaceae</taxon>
        <taxon>Jejubacter</taxon>
    </lineage>
</organism>
<dbReference type="Proteomes" id="UP000302163">
    <property type="component" value="Chromosome"/>
</dbReference>
<evidence type="ECO:0000313" key="1">
    <source>
        <dbReference type="EMBL" id="QCT22662.1"/>
    </source>
</evidence>
<reference evidence="1 2" key="1">
    <citation type="submission" date="2019-05" db="EMBL/GenBank/DDBJ databases">
        <title>Complete genome sequence of Izhakiella calystegiae KSNA2, an endophyte isolated from beach morning glory (Calystegia soldanella).</title>
        <authorList>
            <person name="Jiang L."/>
            <person name="Jeong J.C."/>
            <person name="Kim C.Y."/>
            <person name="Kim D.H."/>
            <person name="Kim S.W."/>
            <person name="Lee j."/>
        </authorList>
    </citation>
    <scope>NUCLEOTIDE SEQUENCE [LARGE SCALE GENOMIC DNA]</scope>
    <source>
        <strain evidence="1 2">KSNA2</strain>
    </source>
</reference>
<name>A0A4P8YUI2_9ENTR</name>
<dbReference type="AlphaFoldDB" id="A0A4P8YUI2"/>
<gene>
    <name evidence="1" type="ORF">FEM41_11395</name>
</gene>